<proteinExistence type="predicted"/>
<reference evidence="4 5" key="1">
    <citation type="journal article" date="2018" name="ISME J.">
        <title>Endosymbiont genomes yield clues of tubeworm success.</title>
        <authorList>
            <person name="Li Y."/>
            <person name="Liles M.R."/>
            <person name="Halanych K.M."/>
        </authorList>
    </citation>
    <scope>NUCLEOTIDE SEQUENCE [LARGE SCALE GENOMIC DNA]</scope>
    <source>
        <strain evidence="4">A1462</strain>
    </source>
</reference>
<dbReference type="Gene3D" id="3.40.50.410">
    <property type="entry name" value="von Willebrand factor, type A domain"/>
    <property type="match status" value="1"/>
</dbReference>
<dbReference type="InterPro" id="IPR002035">
    <property type="entry name" value="VWF_A"/>
</dbReference>
<feature type="domain" description="VWFA" evidence="3">
    <location>
        <begin position="350"/>
        <end position="571"/>
    </location>
</feature>
<name>A0A370DPE4_9GAMM</name>
<feature type="compositionally biased region" description="Polar residues" evidence="1">
    <location>
        <begin position="34"/>
        <end position="43"/>
    </location>
</feature>
<dbReference type="EMBL" id="QFXE01000008">
    <property type="protein sequence ID" value="RDH86790.1"/>
    <property type="molecule type" value="Genomic_DNA"/>
</dbReference>
<evidence type="ECO:0000313" key="4">
    <source>
        <dbReference type="EMBL" id="RDH86790.1"/>
    </source>
</evidence>
<dbReference type="SUPFAM" id="SSF53300">
    <property type="entry name" value="vWA-like"/>
    <property type="match status" value="1"/>
</dbReference>
<organism evidence="4 5">
    <name type="scientific">endosymbiont of Escarpia spicata</name>
    <dbReference type="NCBI Taxonomy" id="2200908"/>
    <lineage>
        <taxon>Bacteria</taxon>
        <taxon>Pseudomonadati</taxon>
        <taxon>Pseudomonadota</taxon>
        <taxon>Gammaproteobacteria</taxon>
        <taxon>sulfur-oxidizing symbionts</taxon>
    </lineage>
</organism>
<evidence type="ECO:0000256" key="1">
    <source>
        <dbReference type="SAM" id="MobiDB-lite"/>
    </source>
</evidence>
<dbReference type="InterPro" id="IPR036465">
    <property type="entry name" value="vWFA_dom_sf"/>
</dbReference>
<feature type="compositionally biased region" description="Pro residues" evidence="1">
    <location>
        <begin position="65"/>
        <end position="74"/>
    </location>
</feature>
<keyword evidence="5" id="KW-1185">Reference proteome</keyword>
<keyword evidence="2" id="KW-0732">Signal</keyword>
<feature type="signal peptide" evidence="2">
    <location>
        <begin position="1"/>
        <end position="23"/>
    </location>
</feature>
<comment type="caution">
    <text evidence="4">The sequence shown here is derived from an EMBL/GenBank/DDBJ whole genome shotgun (WGS) entry which is preliminary data.</text>
</comment>
<dbReference type="AlphaFoldDB" id="A0A370DPE4"/>
<feature type="chain" id="PRO_5016785598" description="VWFA domain-containing protein" evidence="2">
    <location>
        <begin position="24"/>
        <end position="792"/>
    </location>
</feature>
<evidence type="ECO:0000259" key="3">
    <source>
        <dbReference type="PROSITE" id="PS50234"/>
    </source>
</evidence>
<dbReference type="CDD" id="cd00198">
    <property type="entry name" value="vWFA"/>
    <property type="match status" value="1"/>
</dbReference>
<accession>A0A370DPE4</accession>
<protein>
    <recommendedName>
        <fullName evidence="3">VWFA domain-containing protein</fullName>
    </recommendedName>
</protein>
<dbReference type="Proteomes" id="UP000254771">
    <property type="component" value="Unassembled WGS sequence"/>
</dbReference>
<evidence type="ECO:0000313" key="5">
    <source>
        <dbReference type="Proteomes" id="UP000254771"/>
    </source>
</evidence>
<feature type="region of interest" description="Disordered" evidence="1">
    <location>
        <begin position="25"/>
        <end position="118"/>
    </location>
</feature>
<evidence type="ECO:0000256" key="2">
    <source>
        <dbReference type="SAM" id="SignalP"/>
    </source>
</evidence>
<gene>
    <name evidence="4" type="ORF">DIZ78_07835</name>
</gene>
<sequence length="792" mass="85520">MAWLRSVAVAAVLVFFVGGASLAAEKEGDAGAQTAPSTPQSGETLKEPALPGETAPKNGALVPEQLPPKEPVPPAGGTANSGQDGAEAAPGDTDVQRKTETGGGAAESQKRVAGDDPTFVPSGITCAGGRTPCIVDQTAQALRIITRTATPLYADADEKGTIRSDAVAAFQPTFVFERKDLDFSDPVAPKGWYRVGYTATTPIGWMKAADVMEWRQALLVAFLHPGTGTDRRMPVLQFETREALKEGVVRANDRVGRAKALYDTLSASKKPAGVIATEPPEFIDIDDRFYLMPILEWEAEPRYEDSHYLRIMNAVPGSRAEPGEGTLEDSEVLKEPLRRDGRDIKDLRVDIKFVIDMTGSMQPYIDQVAEAAGKLASRIENGSPGDFAKFGLIGFRDSVEISPGLKWTTKNFTPELVDAGGLSDLLKNGGQPLAADVTSDEWREDVFAGVRLALQSPWSTESNEDGNVRRVIVLIGDASGHEADSTKSSTGMTPEHLRQIANQSNTLISTYYLKDGVAAADWPVGIEQFSILGRNQSSEADGKLGSHEIEVTRIGELSFQFDSIAKVVEELGKLVAAGNNKGAKGFAKDGQALPRSEVPKGVDKDSAEAGAAVIENVFRAAVIEYLGSDGAPGKDFMAWVHDFDLQDSFTQRLEIRVLVSRQVMDNIIRQTQTIYDAMVTAKQARMDFYTALQSVSAQTALGQDVTADATLGEQGFLPKWVSALPYRSEVLGLKPRALAEMSETDKHLFEARLKSKLKSYQDIFNNSGRWIELDEGGDDLQKVTALPLTLLP</sequence>
<dbReference type="PROSITE" id="PS50234">
    <property type="entry name" value="VWFA"/>
    <property type="match status" value="1"/>
</dbReference>